<evidence type="ECO:0000313" key="4">
    <source>
        <dbReference type="Proteomes" id="UP000181790"/>
    </source>
</evidence>
<dbReference type="NCBIfam" id="TIGR00121">
    <property type="entry name" value="birA_ligase"/>
    <property type="match status" value="1"/>
</dbReference>
<feature type="domain" description="BPL/LPL catalytic" evidence="2">
    <location>
        <begin position="1"/>
        <end position="190"/>
    </location>
</feature>
<keyword evidence="1 3" id="KW-0436">Ligase</keyword>
<dbReference type="PROSITE" id="PS51733">
    <property type="entry name" value="BPL_LPL_CATALYTIC"/>
    <property type="match status" value="1"/>
</dbReference>
<dbReference type="GO" id="GO:0004077">
    <property type="term" value="F:biotin--[biotin carboxyl-carrier protein] ligase activity"/>
    <property type="evidence" value="ECO:0007669"/>
    <property type="project" value="InterPro"/>
</dbReference>
<sequence>MYKIHPKTLFVGQKIHYLPSCQSTNDEAAQIIASDEPAEGLIVITDAQLAGRGQRGNVWQAESGQNLTMSVILRPSFLSATEQFWLNMAVSLGITDALESFTEGLLRIKWPNDIYVENTKTGGILIENTLQGAGIACSVIGIGLNVNQVQFIYPSATSLQKRFPMPDGYSLPSLLTTIAERLEQRYLQLRAGKRADLKTAYLQRLFRYQEEHWFEREDEQGYWQRFRGYIVGIDETGRLAIATDNRIHYFGFKEVSFVI</sequence>
<evidence type="ECO:0000256" key="1">
    <source>
        <dbReference type="ARBA" id="ARBA00022598"/>
    </source>
</evidence>
<dbReference type="PANTHER" id="PTHR12835">
    <property type="entry name" value="BIOTIN PROTEIN LIGASE"/>
    <property type="match status" value="1"/>
</dbReference>
<protein>
    <submittedName>
        <fullName evidence="3">Biotin--[acetyl-CoA-carboxylase] ligase</fullName>
    </submittedName>
</protein>
<reference evidence="3 4" key="1">
    <citation type="submission" date="2016-10" db="EMBL/GenBank/DDBJ databases">
        <title>Arsenicibacter rosenii gen. nov., sp. nov., an efficient arsenic-methylating bacterium isolated from an arsenic-contaminated paddy soil.</title>
        <authorList>
            <person name="Huang K."/>
        </authorList>
    </citation>
    <scope>NUCLEOTIDE SEQUENCE [LARGE SCALE GENOMIC DNA]</scope>
    <source>
        <strain evidence="3 4">SM-1</strain>
    </source>
</reference>
<dbReference type="SUPFAM" id="SSF55681">
    <property type="entry name" value="Class II aaRS and biotin synthetases"/>
    <property type="match status" value="1"/>
</dbReference>
<dbReference type="OrthoDB" id="9807064at2"/>
<keyword evidence="4" id="KW-1185">Reference proteome</keyword>
<proteinExistence type="predicted"/>
<dbReference type="InterPro" id="IPR004143">
    <property type="entry name" value="BPL_LPL_catalytic"/>
</dbReference>
<organism evidence="3 4">
    <name type="scientific">Arsenicibacter rosenii</name>
    <dbReference type="NCBI Taxonomy" id="1750698"/>
    <lineage>
        <taxon>Bacteria</taxon>
        <taxon>Pseudomonadati</taxon>
        <taxon>Bacteroidota</taxon>
        <taxon>Cytophagia</taxon>
        <taxon>Cytophagales</taxon>
        <taxon>Spirosomataceae</taxon>
        <taxon>Arsenicibacter</taxon>
    </lineage>
</organism>
<accession>A0A1S2VPZ0</accession>
<dbReference type="Proteomes" id="UP000181790">
    <property type="component" value="Unassembled WGS sequence"/>
</dbReference>
<gene>
    <name evidence="3" type="ORF">BLX24_01735</name>
</gene>
<dbReference type="RefSeq" id="WP_071501347.1">
    <property type="nucleotide sequence ID" value="NZ_MORL01000001.1"/>
</dbReference>
<dbReference type="EMBL" id="MORL01000001">
    <property type="protein sequence ID" value="OIN60843.1"/>
    <property type="molecule type" value="Genomic_DNA"/>
</dbReference>
<dbReference type="Pfam" id="PF03099">
    <property type="entry name" value="BPL_LplA_LipB"/>
    <property type="match status" value="1"/>
</dbReference>
<name>A0A1S2VPZ0_9BACT</name>
<dbReference type="AlphaFoldDB" id="A0A1S2VPZ0"/>
<dbReference type="PANTHER" id="PTHR12835:SF5">
    <property type="entry name" value="BIOTIN--PROTEIN LIGASE"/>
    <property type="match status" value="1"/>
</dbReference>
<evidence type="ECO:0000259" key="2">
    <source>
        <dbReference type="PROSITE" id="PS51733"/>
    </source>
</evidence>
<evidence type="ECO:0000313" key="3">
    <source>
        <dbReference type="EMBL" id="OIN60843.1"/>
    </source>
</evidence>
<dbReference type="GO" id="GO:0005737">
    <property type="term" value="C:cytoplasm"/>
    <property type="evidence" value="ECO:0007669"/>
    <property type="project" value="TreeGrafter"/>
</dbReference>
<dbReference type="CDD" id="cd16442">
    <property type="entry name" value="BPL"/>
    <property type="match status" value="1"/>
</dbReference>
<comment type="caution">
    <text evidence="3">The sequence shown here is derived from an EMBL/GenBank/DDBJ whole genome shotgun (WGS) entry which is preliminary data.</text>
</comment>
<dbReference type="InterPro" id="IPR004408">
    <property type="entry name" value="Biotin_CoA_COase_ligase"/>
</dbReference>
<dbReference type="InterPro" id="IPR045864">
    <property type="entry name" value="aa-tRNA-synth_II/BPL/LPL"/>
</dbReference>
<dbReference type="Gene3D" id="3.30.930.10">
    <property type="entry name" value="Bira Bifunctional Protein, Domain 2"/>
    <property type="match status" value="1"/>
</dbReference>